<evidence type="ECO:0000259" key="9">
    <source>
        <dbReference type="Pfam" id="PF13231"/>
    </source>
</evidence>
<feature type="transmembrane region" description="Helical" evidence="8">
    <location>
        <begin position="127"/>
        <end position="145"/>
    </location>
</feature>
<sequence length="442" mass="48278">MTRLGLPALTPVRALIAAQLVVITAAAMATVLSLPKFTGDEVAHFSYMQSVAEQGQLPLLGPTLISPQVEAIYEGTYPSPGRLDPAKRGLSGRSYEAFQPPLYYLLSAAPFRLAGSNYVVKMRVMRLLGLGLLLAAALLLWRLTAEVIGDPEQAEPYFAFALTALLWPGIVLRTVTISNSGLEFLIGVGLTLVLWRAWQRRSIGWLLGAAVLVGFGLLTRLTIIVFVPGLLICAFAVLRQAQISARTRWLAATGVVAIPALMLAPWLLSNLDRYGSLTGSRVVRQMMEPFFNPDGIKYTVSDIPGRLLVVTRAPLAEEWWIELLSALKRWVLTVLMTGLVVLAPLGVLSVKPSERRTQLLVLLALPVGVGIVWMCYVLLVLNWDFFLPRYLYPTIPGLMLLAAFSLGRLRSGARALTISAATITVLLGAWWVYLSTVEPFTG</sequence>
<evidence type="ECO:0000256" key="8">
    <source>
        <dbReference type="SAM" id="Phobius"/>
    </source>
</evidence>
<dbReference type="Pfam" id="PF13231">
    <property type="entry name" value="PMT_2"/>
    <property type="match status" value="1"/>
</dbReference>
<evidence type="ECO:0000256" key="3">
    <source>
        <dbReference type="ARBA" id="ARBA00022676"/>
    </source>
</evidence>
<keyword evidence="5 8" id="KW-0812">Transmembrane</keyword>
<evidence type="ECO:0000256" key="7">
    <source>
        <dbReference type="ARBA" id="ARBA00023136"/>
    </source>
</evidence>
<keyword evidence="4" id="KW-0808">Transferase</keyword>
<dbReference type="AlphaFoldDB" id="A0A6J5Z617"/>
<feature type="transmembrane region" description="Helical" evidence="8">
    <location>
        <begin position="360"/>
        <end position="383"/>
    </location>
</feature>
<keyword evidence="6 8" id="KW-1133">Transmembrane helix</keyword>
<keyword evidence="3" id="KW-0328">Glycosyltransferase</keyword>
<reference evidence="10" key="1">
    <citation type="submission" date="2020-05" db="EMBL/GenBank/DDBJ databases">
        <authorList>
            <person name="Chiriac C."/>
            <person name="Salcher M."/>
            <person name="Ghai R."/>
            <person name="Kavagutti S V."/>
        </authorList>
    </citation>
    <scope>NUCLEOTIDE SEQUENCE</scope>
</reference>
<name>A0A6J5Z617_9ZZZZ</name>
<feature type="transmembrane region" description="Helical" evidence="8">
    <location>
        <begin position="330"/>
        <end position="348"/>
    </location>
</feature>
<keyword evidence="7 8" id="KW-0472">Membrane</keyword>
<feature type="transmembrane region" description="Helical" evidence="8">
    <location>
        <begin position="389"/>
        <end position="406"/>
    </location>
</feature>
<dbReference type="GO" id="GO:0016763">
    <property type="term" value="F:pentosyltransferase activity"/>
    <property type="evidence" value="ECO:0007669"/>
    <property type="project" value="TreeGrafter"/>
</dbReference>
<feature type="transmembrane region" description="Helical" evidence="8">
    <location>
        <begin position="204"/>
        <end position="237"/>
    </location>
</feature>
<protein>
    <submittedName>
        <fullName evidence="10">Unannotated protein</fullName>
    </submittedName>
</protein>
<feature type="transmembrane region" description="Helical" evidence="8">
    <location>
        <begin position="157"/>
        <end position="175"/>
    </location>
</feature>
<dbReference type="GO" id="GO:0008610">
    <property type="term" value="P:lipid biosynthetic process"/>
    <property type="evidence" value="ECO:0007669"/>
    <property type="project" value="UniProtKB-ARBA"/>
</dbReference>
<keyword evidence="2" id="KW-1003">Cell membrane</keyword>
<proteinExistence type="predicted"/>
<dbReference type="InterPro" id="IPR038731">
    <property type="entry name" value="RgtA/B/C-like"/>
</dbReference>
<dbReference type="InterPro" id="IPR050297">
    <property type="entry name" value="LipidA_mod_glycosyltrf_83"/>
</dbReference>
<feature type="transmembrane region" description="Helical" evidence="8">
    <location>
        <begin position="12"/>
        <end position="34"/>
    </location>
</feature>
<evidence type="ECO:0000256" key="6">
    <source>
        <dbReference type="ARBA" id="ARBA00022989"/>
    </source>
</evidence>
<dbReference type="EMBL" id="CAESAO010000008">
    <property type="protein sequence ID" value="CAB4335850.1"/>
    <property type="molecule type" value="Genomic_DNA"/>
</dbReference>
<evidence type="ECO:0000256" key="2">
    <source>
        <dbReference type="ARBA" id="ARBA00022475"/>
    </source>
</evidence>
<dbReference type="GO" id="GO:0005886">
    <property type="term" value="C:plasma membrane"/>
    <property type="evidence" value="ECO:0007669"/>
    <property type="project" value="UniProtKB-SubCell"/>
</dbReference>
<feature type="transmembrane region" description="Helical" evidence="8">
    <location>
        <begin position="182"/>
        <end position="198"/>
    </location>
</feature>
<evidence type="ECO:0000256" key="4">
    <source>
        <dbReference type="ARBA" id="ARBA00022679"/>
    </source>
</evidence>
<feature type="transmembrane region" description="Helical" evidence="8">
    <location>
        <begin position="249"/>
        <end position="268"/>
    </location>
</feature>
<evidence type="ECO:0000256" key="5">
    <source>
        <dbReference type="ARBA" id="ARBA00022692"/>
    </source>
</evidence>
<dbReference type="PANTHER" id="PTHR33908">
    <property type="entry name" value="MANNOSYLTRANSFERASE YKCB-RELATED"/>
    <property type="match status" value="1"/>
</dbReference>
<accession>A0A6J5Z617</accession>
<feature type="transmembrane region" description="Helical" evidence="8">
    <location>
        <begin position="413"/>
        <end position="433"/>
    </location>
</feature>
<dbReference type="PANTHER" id="PTHR33908:SF11">
    <property type="entry name" value="MEMBRANE PROTEIN"/>
    <property type="match status" value="1"/>
</dbReference>
<evidence type="ECO:0000256" key="1">
    <source>
        <dbReference type="ARBA" id="ARBA00004651"/>
    </source>
</evidence>
<feature type="domain" description="Glycosyltransferase RgtA/B/C/D-like" evidence="9">
    <location>
        <begin position="99"/>
        <end position="261"/>
    </location>
</feature>
<evidence type="ECO:0000313" key="10">
    <source>
        <dbReference type="EMBL" id="CAB4335850.1"/>
    </source>
</evidence>
<gene>
    <name evidence="10" type="ORF">UFOPK3522_00180</name>
</gene>
<organism evidence="10">
    <name type="scientific">freshwater metagenome</name>
    <dbReference type="NCBI Taxonomy" id="449393"/>
    <lineage>
        <taxon>unclassified sequences</taxon>
        <taxon>metagenomes</taxon>
        <taxon>ecological metagenomes</taxon>
    </lineage>
</organism>
<comment type="subcellular location">
    <subcellularLocation>
        <location evidence="1">Cell membrane</location>
        <topology evidence="1">Multi-pass membrane protein</topology>
    </subcellularLocation>
</comment>